<evidence type="ECO:0000313" key="2">
    <source>
        <dbReference type="Proteomes" id="UP001233999"/>
    </source>
</evidence>
<protein>
    <submittedName>
        <fullName evidence="1">Uncharacterized protein</fullName>
    </submittedName>
</protein>
<sequence>CVLHHTMVVLRMPDAISGEMLGNLMFKQFKTSDLLHTHMIPACQIAKSIHAVIIVKLPDKTCLYTQTKITEVVLSLRILAHQFLTVWNIDFFIGNFKKIFDKYNISLAPINKFSLGNLLSTNKKVNVPDSSLTNYRRELTSTSRVYNINPNSLGNMLKVIDIQSKYVQEQININIE</sequence>
<feature type="non-terminal residue" evidence="1">
    <location>
        <position position="176"/>
    </location>
</feature>
<reference evidence="1" key="2">
    <citation type="submission" date="2023-05" db="EMBL/GenBank/DDBJ databases">
        <authorList>
            <person name="Fouks B."/>
        </authorList>
    </citation>
    <scope>NUCLEOTIDE SEQUENCE</scope>
    <source>
        <strain evidence="1">Stay&amp;Tobe</strain>
        <tissue evidence="1">Testes</tissue>
    </source>
</reference>
<proteinExistence type="predicted"/>
<gene>
    <name evidence="1" type="ORF">L9F63_022012</name>
</gene>
<dbReference type="EMBL" id="JASPKZ010007557">
    <property type="protein sequence ID" value="KAJ9583646.1"/>
    <property type="molecule type" value="Genomic_DNA"/>
</dbReference>
<evidence type="ECO:0000313" key="1">
    <source>
        <dbReference type="EMBL" id="KAJ9583646.1"/>
    </source>
</evidence>
<keyword evidence="2" id="KW-1185">Reference proteome</keyword>
<feature type="non-terminal residue" evidence="1">
    <location>
        <position position="1"/>
    </location>
</feature>
<organism evidence="1 2">
    <name type="scientific">Diploptera punctata</name>
    <name type="common">Pacific beetle cockroach</name>
    <dbReference type="NCBI Taxonomy" id="6984"/>
    <lineage>
        <taxon>Eukaryota</taxon>
        <taxon>Metazoa</taxon>
        <taxon>Ecdysozoa</taxon>
        <taxon>Arthropoda</taxon>
        <taxon>Hexapoda</taxon>
        <taxon>Insecta</taxon>
        <taxon>Pterygota</taxon>
        <taxon>Neoptera</taxon>
        <taxon>Polyneoptera</taxon>
        <taxon>Dictyoptera</taxon>
        <taxon>Blattodea</taxon>
        <taxon>Blaberoidea</taxon>
        <taxon>Blaberidae</taxon>
        <taxon>Diplopterinae</taxon>
        <taxon>Diploptera</taxon>
    </lineage>
</organism>
<dbReference type="Proteomes" id="UP001233999">
    <property type="component" value="Unassembled WGS sequence"/>
</dbReference>
<dbReference type="AlphaFoldDB" id="A0AAD8EB78"/>
<reference evidence="1" key="1">
    <citation type="journal article" date="2023" name="IScience">
        <title>Live-bearing cockroach genome reveals convergent evolutionary mechanisms linked to viviparity in insects and beyond.</title>
        <authorList>
            <person name="Fouks B."/>
            <person name="Harrison M.C."/>
            <person name="Mikhailova A.A."/>
            <person name="Marchal E."/>
            <person name="English S."/>
            <person name="Carruthers M."/>
            <person name="Jennings E.C."/>
            <person name="Chiamaka E.L."/>
            <person name="Frigard R.A."/>
            <person name="Pippel M."/>
            <person name="Attardo G.M."/>
            <person name="Benoit J.B."/>
            <person name="Bornberg-Bauer E."/>
            <person name="Tobe S.S."/>
        </authorList>
    </citation>
    <scope>NUCLEOTIDE SEQUENCE</scope>
    <source>
        <strain evidence="1">Stay&amp;Tobe</strain>
    </source>
</reference>
<accession>A0AAD8EB78</accession>
<name>A0AAD8EB78_DIPPU</name>
<comment type="caution">
    <text evidence="1">The sequence shown here is derived from an EMBL/GenBank/DDBJ whole genome shotgun (WGS) entry which is preliminary data.</text>
</comment>